<reference evidence="3 4" key="1">
    <citation type="submission" date="2017-03" db="EMBL/GenBank/DDBJ databases">
        <title>Genome Survey of Euroglyphus maynei.</title>
        <authorList>
            <person name="Arlian L.G."/>
            <person name="Morgan M.S."/>
            <person name="Rider S.D."/>
        </authorList>
    </citation>
    <scope>NUCLEOTIDE SEQUENCE [LARGE SCALE GENOMIC DNA]</scope>
    <source>
        <strain evidence="3">Arlian Lab</strain>
        <tissue evidence="3">Whole body</tissue>
    </source>
</reference>
<dbReference type="FunFam" id="3.75.10.10:FF:000004">
    <property type="entry name" value="N(G),N(G)-dimethylarginine dimethylaminohydrolase 1"/>
    <property type="match status" value="1"/>
</dbReference>
<protein>
    <submittedName>
        <fullName evidence="3">N(G),N(G)-dimethylarginine dimethylaminohydrolase 1-like protein</fullName>
    </submittedName>
</protein>
<name>A0A1Y3B9C4_EURMA</name>
<evidence type="ECO:0000256" key="1">
    <source>
        <dbReference type="ARBA" id="ARBA00008532"/>
    </source>
</evidence>
<dbReference type="InterPro" id="IPR033199">
    <property type="entry name" value="DDAH-like"/>
</dbReference>
<organism evidence="3 4">
    <name type="scientific">Euroglyphus maynei</name>
    <name type="common">Mayne's house dust mite</name>
    <dbReference type="NCBI Taxonomy" id="6958"/>
    <lineage>
        <taxon>Eukaryota</taxon>
        <taxon>Metazoa</taxon>
        <taxon>Ecdysozoa</taxon>
        <taxon>Arthropoda</taxon>
        <taxon>Chelicerata</taxon>
        <taxon>Arachnida</taxon>
        <taxon>Acari</taxon>
        <taxon>Acariformes</taxon>
        <taxon>Sarcoptiformes</taxon>
        <taxon>Astigmata</taxon>
        <taxon>Psoroptidia</taxon>
        <taxon>Analgoidea</taxon>
        <taxon>Pyroglyphidae</taxon>
        <taxon>Pyroglyphinae</taxon>
        <taxon>Euroglyphus</taxon>
    </lineage>
</organism>
<evidence type="ECO:0000313" key="3">
    <source>
        <dbReference type="EMBL" id="OTF76787.1"/>
    </source>
</evidence>
<dbReference type="AlphaFoldDB" id="A0A1Y3B9C4"/>
<sequence>MFSSFGRYSHAIVARVPDNFCETQSGLIQARQEHERFTKLLRSLGLDVIELPADPQLPHSVYVEDTAFTVNGTALICRPGHPSRIKEVDTIRSILSKELNLPMMEINDPKAKLDGGDILFTGREIFVGVSQRTNLSGALAVASAFPEFYVTPINVPRKVLHLKSCVSMAGPDILAVSSTLEAQEILRRIASEASFPYTTITVNDNESANVLYINGTLILTYTHTHTLLVHRSEFPQSVAIYENKVDYKRTETSVFELCKNQATLSSLCILVKKSRPHHTVV</sequence>
<keyword evidence="4" id="KW-1185">Reference proteome</keyword>
<dbReference type="SUPFAM" id="SSF55909">
    <property type="entry name" value="Pentein"/>
    <property type="match status" value="1"/>
</dbReference>
<proteinExistence type="inferred from homology"/>
<comment type="caution">
    <text evidence="3">The sequence shown here is derived from an EMBL/GenBank/DDBJ whole genome shotgun (WGS) entry which is preliminary data.</text>
</comment>
<dbReference type="Pfam" id="PF19420">
    <property type="entry name" value="DDAH_eukar"/>
    <property type="match status" value="1"/>
</dbReference>
<dbReference type="OrthoDB" id="10016839at2759"/>
<dbReference type="GO" id="GO:0016403">
    <property type="term" value="F:dimethylargininase activity"/>
    <property type="evidence" value="ECO:0007669"/>
    <property type="project" value="TreeGrafter"/>
</dbReference>
<evidence type="ECO:0000313" key="4">
    <source>
        <dbReference type="Proteomes" id="UP000194236"/>
    </source>
</evidence>
<dbReference type="GO" id="GO:0006525">
    <property type="term" value="P:arginine metabolic process"/>
    <property type="evidence" value="ECO:0007669"/>
    <property type="project" value="TreeGrafter"/>
</dbReference>
<dbReference type="Proteomes" id="UP000194236">
    <property type="component" value="Unassembled WGS sequence"/>
</dbReference>
<dbReference type="GO" id="GO:0000052">
    <property type="term" value="P:citrulline metabolic process"/>
    <property type="evidence" value="ECO:0007669"/>
    <property type="project" value="TreeGrafter"/>
</dbReference>
<dbReference type="PANTHER" id="PTHR12737">
    <property type="entry name" value="DIMETHYLARGININE DIMETHYLAMINOHYDROLASE"/>
    <property type="match status" value="1"/>
</dbReference>
<dbReference type="EMBL" id="MUJZ01035775">
    <property type="protein sequence ID" value="OTF76787.1"/>
    <property type="molecule type" value="Genomic_DNA"/>
</dbReference>
<accession>A0A1Y3B9C4</accession>
<gene>
    <name evidence="3" type="ORF">BLA29_000385</name>
</gene>
<dbReference type="PANTHER" id="PTHR12737:SF9">
    <property type="entry name" value="DIMETHYLARGININASE"/>
    <property type="match status" value="1"/>
</dbReference>
<dbReference type="GO" id="GO:0045429">
    <property type="term" value="P:positive regulation of nitric oxide biosynthetic process"/>
    <property type="evidence" value="ECO:0007669"/>
    <property type="project" value="TreeGrafter"/>
</dbReference>
<dbReference type="GO" id="GO:0016597">
    <property type="term" value="F:amino acid binding"/>
    <property type="evidence" value="ECO:0007669"/>
    <property type="project" value="TreeGrafter"/>
</dbReference>
<comment type="similarity">
    <text evidence="1">Belongs to the DDAH family.</text>
</comment>
<keyword evidence="2 3" id="KW-0378">Hydrolase</keyword>
<evidence type="ECO:0000256" key="2">
    <source>
        <dbReference type="ARBA" id="ARBA00022801"/>
    </source>
</evidence>
<dbReference type="Gene3D" id="3.75.10.10">
    <property type="entry name" value="L-arginine/glycine Amidinotransferase, Chain A"/>
    <property type="match status" value="1"/>
</dbReference>